<gene>
    <name evidence="2" type="ORF">F5Z01DRAFT_347019</name>
</gene>
<dbReference type="GeneID" id="70290143"/>
<reference evidence="2" key="1">
    <citation type="journal article" date="2021" name="IMA Fungus">
        <title>Genomic characterization of three marine fungi, including Emericellopsis atlantica sp. nov. with signatures of a generalist lifestyle and marine biomass degradation.</title>
        <authorList>
            <person name="Hagestad O.C."/>
            <person name="Hou L."/>
            <person name="Andersen J.H."/>
            <person name="Hansen E.H."/>
            <person name="Altermark B."/>
            <person name="Li C."/>
            <person name="Kuhnert E."/>
            <person name="Cox R.J."/>
            <person name="Crous P.W."/>
            <person name="Spatafora J.W."/>
            <person name="Lail K."/>
            <person name="Amirebrahimi M."/>
            <person name="Lipzen A."/>
            <person name="Pangilinan J."/>
            <person name="Andreopoulos W."/>
            <person name="Hayes R.D."/>
            <person name="Ng V."/>
            <person name="Grigoriev I.V."/>
            <person name="Jackson S.A."/>
            <person name="Sutton T.D.S."/>
            <person name="Dobson A.D.W."/>
            <person name="Rama T."/>
        </authorList>
    </citation>
    <scope>NUCLEOTIDE SEQUENCE</scope>
    <source>
        <strain evidence="2">TS7</strain>
    </source>
</reference>
<comment type="caution">
    <text evidence="2">The sequence shown here is derived from an EMBL/GenBank/DDBJ whole genome shotgun (WGS) entry which is preliminary data.</text>
</comment>
<evidence type="ECO:0000313" key="3">
    <source>
        <dbReference type="Proteomes" id="UP000887229"/>
    </source>
</evidence>
<dbReference type="AlphaFoldDB" id="A0A9P7ZF08"/>
<dbReference type="RefSeq" id="XP_046114660.1">
    <property type="nucleotide sequence ID" value="XM_046259240.1"/>
</dbReference>
<organism evidence="2 3">
    <name type="scientific">Emericellopsis atlantica</name>
    <dbReference type="NCBI Taxonomy" id="2614577"/>
    <lineage>
        <taxon>Eukaryota</taxon>
        <taxon>Fungi</taxon>
        <taxon>Dikarya</taxon>
        <taxon>Ascomycota</taxon>
        <taxon>Pezizomycotina</taxon>
        <taxon>Sordariomycetes</taxon>
        <taxon>Hypocreomycetidae</taxon>
        <taxon>Hypocreales</taxon>
        <taxon>Bionectriaceae</taxon>
        <taxon>Emericellopsis</taxon>
    </lineage>
</organism>
<dbReference type="Proteomes" id="UP000887229">
    <property type="component" value="Unassembled WGS sequence"/>
</dbReference>
<feature type="region of interest" description="Disordered" evidence="1">
    <location>
        <begin position="53"/>
        <end position="77"/>
    </location>
</feature>
<keyword evidence="3" id="KW-1185">Reference proteome</keyword>
<name>A0A9P7ZF08_9HYPO</name>
<protein>
    <submittedName>
        <fullName evidence="2">Uncharacterized protein</fullName>
    </submittedName>
</protein>
<proteinExistence type="predicted"/>
<evidence type="ECO:0000256" key="1">
    <source>
        <dbReference type="SAM" id="MobiDB-lite"/>
    </source>
</evidence>
<accession>A0A9P7ZF08</accession>
<sequence>MPHGQWSRGTCQNSDHWRCSEPRLAFTGGLALLGTGGWLELGGRLDLKYQKSELGSDVESHVRPTPLSTMRGNDERSTQLRTTYVQELRSKLEGRELGPPSYSAQGPRKPISFAQTGVMQSHDAVCGTMLTRCECADATRTSELGLQSGVTLLATNQISVKASASKMERSGAVKLPCHRI</sequence>
<evidence type="ECO:0000313" key="2">
    <source>
        <dbReference type="EMBL" id="KAG9250736.1"/>
    </source>
</evidence>
<dbReference type="EMBL" id="MU251274">
    <property type="protein sequence ID" value="KAG9250736.1"/>
    <property type="molecule type" value="Genomic_DNA"/>
</dbReference>